<dbReference type="Proteomes" id="UP001267290">
    <property type="component" value="Unassembled WGS sequence"/>
</dbReference>
<feature type="chain" id="PRO_5047257978" evidence="6">
    <location>
        <begin position="24"/>
        <end position="529"/>
    </location>
</feature>
<keyword evidence="8" id="KW-1185">Reference proteome</keyword>
<keyword evidence="1" id="KW-1003">Cell membrane</keyword>
<evidence type="ECO:0000256" key="2">
    <source>
        <dbReference type="ARBA" id="ARBA00022729"/>
    </source>
</evidence>
<gene>
    <name evidence="7" type="ORF">J2736_003449</name>
</gene>
<name>A0ABU1NZH6_9BACL</name>
<reference evidence="7 8" key="1">
    <citation type="submission" date="2023-07" db="EMBL/GenBank/DDBJ databases">
        <title>Sorghum-associated microbial communities from plants grown in Nebraska, USA.</title>
        <authorList>
            <person name="Schachtman D."/>
        </authorList>
    </citation>
    <scope>NUCLEOTIDE SEQUENCE [LARGE SCALE GENOMIC DNA]</scope>
    <source>
        <strain evidence="7 8">CC258</strain>
    </source>
</reference>
<evidence type="ECO:0000256" key="4">
    <source>
        <dbReference type="ARBA" id="ARBA00023139"/>
    </source>
</evidence>
<proteinExistence type="predicted"/>
<dbReference type="Gene3D" id="3.40.190.10">
    <property type="entry name" value="Periplasmic binding protein-like II"/>
    <property type="match status" value="2"/>
</dbReference>
<feature type="signal peptide" evidence="6">
    <location>
        <begin position="1"/>
        <end position="23"/>
    </location>
</feature>
<protein>
    <submittedName>
        <fullName evidence="7">ABC-type glycerol-3-phosphate transport system substrate-binding protein</fullName>
    </submittedName>
</protein>
<keyword evidence="3" id="KW-0472">Membrane</keyword>
<evidence type="ECO:0000313" key="7">
    <source>
        <dbReference type="EMBL" id="MDR6552247.1"/>
    </source>
</evidence>
<evidence type="ECO:0000313" key="8">
    <source>
        <dbReference type="Proteomes" id="UP001267290"/>
    </source>
</evidence>
<dbReference type="InterPro" id="IPR006059">
    <property type="entry name" value="SBP"/>
</dbReference>
<dbReference type="RefSeq" id="WP_310499789.1">
    <property type="nucleotide sequence ID" value="NZ_JAVDSB010000005.1"/>
</dbReference>
<keyword evidence="4" id="KW-0564">Palmitate</keyword>
<comment type="caution">
    <text evidence="7">The sequence shown here is derived from an EMBL/GenBank/DDBJ whole genome shotgun (WGS) entry which is preliminary data.</text>
</comment>
<dbReference type="SUPFAM" id="SSF53850">
    <property type="entry name" value="Periplasmic binding protein-like II"/>
    <property type="match status" value="1"/>
</dbReference>
<dbReference type="PANTHER" id="PTHR43649:SF33">
    <property type="entry name" value="POLYGALACTURONAN_RHAMNOGALACTURONAN-BINDING PROTEIN YTCQ"/>
    <property type="match status" value="1"/>
</dbReference>
<keyword evidence="5" id="KW-0449">Lipoprotein</keyword>
<evidence type="ECO:0000256" key="3">
    <source>
        <dbReference type="ARBA" id="ARBA00023136"/>
    </source>
</evidence>
<evidence type="ECO:0000256" key="1">
    <source>
        <dbReference type="ARBA" id="ARBA00022475"/>
    </source>
</evidence>
<dbReference type="EMBL" id="JAVDSB010000005">
    <property type="protein sequence ID" value="MDR6552247.1"/>
    <property type="molecule type" value="Genomic_DNA"/>
</dbReference>
<organism evidence="7 8">
    <name type="scientific">Paenibacillus qinlingensis</name>
    <dbReference type="NCBI Taxonomy" id="1837343"/>
    <lineage>
        <taxon>Bacteria</taxon>
        <taxon>Bacillati</taxon>
        <taxon>Bacillota</taxon>
        <taxon>Bacilli</taxon>
        <taxon>Bacillales</taxon>
        <taxon>Paenibacillaceae</taxon>
        <taxon>Paenibacillus</taxon>
    </lineage>
</organism>
<evidence type="ECO:0000256" key="6">
    <source>
        <dbReference type="SAM" id="SignalP"/>
    </source>
</evidence>
<accession>A0ABU1NZH6</accession>
<dbReference type="InterPro" id="IPR050490">
    <property type="entry name" value="Bact_solute-bd_prot1"/>
</dbReference>
<evidence type="ECO:0000256" key="5">
    <source>
        <dbReference type="ARBA" id="ARBA00023288"/>
    </source>
</evidence>
<keyword evidence="2 6" id="KW-0732">Signal</keyword>
<dbReference type="Pfam" id="PF01547">
    <property type="entry name" value="SBP_bac_1"/>
    <property type="match status" value="1"/>
</dbReference>
<dbReference type="PANTHER" id="PTHR43649">
    <property type="entry name" value="ARABINOSE-BINDING PROTEIN-RELATED"/>
    <property type="match status" value="1"/>
</dbReference>
<sequence>MAIHIRKMLSACCSLVVVGSLMAGCNNTDDLSLSKRTTDSANKRTLSWMRYEHSSQALHVNSVILEEIAKRKNVKLDLQSVPQSNYEDKKKTLIATKALPDVIMVNQNDLLNYADSGVFLDLTPYLDRMPNFRKLISQKPEINKTKVDDKLYGFPLLTKWSLQSGLLPMIRTDLLAKHNIKTPTTYEELYEVLKKLKQAYPDSYPFTSRAANGKTGTENLINPIAFGFGSGYTNIAGTKIYFEPTSKKYKFGPYSPEFKEAITFLHKLYKEKLLDPDYSVATSQAWQEKLSTGKSFFYQDNNGFGGNFNKTLQSQNPSAKFELLPAMASYTGGRRNYVYQLDHLGEMYAVNAKVKNPEEVIQLIDWMYGDEGTNLTSFGVENVDYTLVGGEYKISEQTQAKFKDKQDPFRAMQSALGTGYLGLALHSDDHPLVPSSSPDLIKWSEKAIKDLADGINFREVNDPPFNKEEREKLKQLRTQLDTFVTMNMDKFIIHDESLNDWDSFIKQCQEKGASEIEKIYNNALARVSK</sequence>
<dbReference type="PROSITE" id="PS51257">
    <property type="entry name" value="PROKAR_LIPOPROTEIN"/>
    <property type="match status" value="1"/>
</dbReference>